<dbReference type="Proteomes" id="UP000001116">
    <property type="component" value="Chromosome"/>
</dbReference>
<name>A6WBC5_KINRD</name>
<accession>A6WBC5</accession>
<gene>
    <name evidence="2" type="ordered locus">Krad_2642</name>
</gene>
<protein>
    <submittedName>
        <fullName evidence="2">Uncharacterized protein</fullName>
    </submittedName>
</protein>
<feature type="compositionally biased region" description="Basic and acidic residues" evidence="1">
    <location>
        <begin position="72"/>
        <end position="96"/>
    </location>
</feature>
<feature type="compositionally biased region" description="Basic and acidic residues" evidence="1">
    <location>
        <begin position="47"/>
        <end position="65"/>
    </location>
</feature>
<feature type="compositionally biased region" description="Low complexity" evidence="1">
    <location>
        <begin position="196"/>
        <end position="229"/>
    </location>
</feature>
<dbReference type="HOGENOM" id="CLU_1208488_0_0_11"/>
<proteinExistence type="predicted"/>
<evidence type="ECO:0000313" key="2">
    <source>
        <dbReference type="EMBL" id="ABS04114.1"/>
    </source>
</evidence>
<sequence>MTVIARPRSGRAGQDGGVRDTWQEGMKHWNPQRWGQWFGEHKRRRLAERERSRRGAAERRLRIEPRWTPSGDPERDAQQRSELWHQDRPERPRSVRYEWEEQQALRRQEVLTYPTLPVRHPADLRRPEGAPDHQDPLTVGSGPAGEALALWGKTSERATHLSHDDRDGQLSASTPWETSRAGWCAPSTSVEASPGCSAPSRARCGSARARSPCVKNTSASTARSTSAPI</sequence>
<dbReference type="KEGG" id="kra:Krad_2642"/>
<reference evidence="3" key="1">
    <citation type="journal article" date="2008" name="PLoS ONE">
        <title>Survival in nuclear waste, extreme resistance, and potential applications gleaned from the genome sequence of Kineococcus radiotolerans SRS30216.</title>
        <authorList>
            <person name="Bagwell C.E."/>
            <person name="Bhat S."/>
            <person name="Hawkins G.M."/>
            <person name="Smith B.W."/>
            <person name="Biswas T."/>
            <person name="Hoover T.R."/>
            <person name="Saunders E."/>
            <person name="Han C.S."/>
            <person name="Tsodikov O.V."/>
            <person name="Shimkets L.J."/>
        </authorList>
    </citation>
    <scope>NUCLEOTIDE SEQUENCE [LARGE SCALE GENOMIC DNA]</scope>
    <source>
        <strain evidence="3">ATCC BAA-149 / DSM 14245 / SRS30216</strain>
    </source>
</reference>
<evidence type="ECO:0000313" key="3">
    <source>
        <dbReference type="Proteomes" id="UP000001116"/>
    </source>
</evidence>
<feature type="region of interest" description="Disordered" evidence="1">
    <location>
        <begin position="40"/>
        <end position="96"/>
    </location>
</feature>
<evidence type="ECO:0000256" key="1">
    <source>
        <dbReference type="SAM" id="MobiDB-lite"/>
    </source>
</evidence>
<feature type="compositionally biased region" description="Basic and acidic residues" evidence="1">
    <location>
        <begin position="154"/>
        <end position="168"/>
    </location>
</feature>
<feature type="region of interest" description="Disordered" evidence="1">
    <location>
        <begin position="1"/>
        <end position="24"/>
    </location>
</feature>
<keyword evidence="3" id="KW-1185">Reference proteome</keyword>
<dbReference type="AlphaFoldDB" id="A6WBC5"/>
<dbReference type="EMBL" id="CP000750">
    <property type="protein sequence ID" value="ABS04114.1"/>
    <property type="molecule type" value="Genomic_DNA"/>
</dbReference>
<feature type="compositionally biased region" description="Basic and acidic residues" evidence="1">
    <location>
        <begin position="120"/>
        <end position="135"/>
    </location>
</feature>
<organism evidence="2 3">
    <name type="scientific">Kineococcus radiotolerans (strain ATCC BAA-149 / DSM 14245 / SRS30216)</name>
    <dbReference type="NCBI Taxonomy" id="266940"/>
    <lineage>
        <taxon>Bacteria</taxon>
        <taxon>Bacillati</taxon>
        <taxon>Actinomycetota</taxon>
        <taxon>Actinomycetes</taxon>
        <taxon>Kineosporiales</taxon>
        <taxon>Kineosporiaceae</taxon>
        <taxon>Kineococcus</taxon>
    </lineage>
</organism>
<dbReference type="STRING" id="266940.Krad_2642"/>
<feature type="region of interest" description="Disordered" evidence="1">
    <location>
        <begin position="108"/>
        <end position="229"/>
    </location>
</feature>